<protein>
    <submittedName>
        <fullName evidence="1">Uncharacterized protein</fullName>
    </submittedName>
</protein>
<reference evidence="1 2" key="1">
    <citation type="submission" date="2013-01" db="EMBL/GenBank/DDBJ databases">
        <authorList>
            <person name="Harkins D.M."/>
            <person name="Durkin A.S."/>
            <person name="Brinkac L.M."/>
            <person name="Haft D.H."/>
            <person name="Selengut J.D."/>
            <person name="Sanka R."/>
            <person name="DePew J."/>
            <person name="Purushe J."/>
            <person name="Matthias M.A."/>
            <person name="Vinetz J.M."/>
            <person name="Sutton G.G."/>
            <person name="Nierman W.C."/>
            <person name="Fouts D.E."/>
        </authorList>
    </citation>
    <scope>NUCLEOTIDE SEQUENCE [LARGE SCALE GENOMIC DNA]</scope>
    <source>
        <strain evidence="1 2">ZUN179</strain>
    </source>
</reference>
<evidence type="ECO:0000313" key="2">
    <source>
        <dbReference type="Proteomes" id="UP000012160"/>
    </source>
</evidence>
<gene>
    <name evidence="1" type="ORF">LEP1GSC187_3300</name>
</gene>
<dbReference type="Proteomes" id="UP000012160">
    <property type="component" value="Unassembled WGS sequence"/>
</dbReference>
<organism evidence="1 2">
    <name type="scientific">Leptospira santarosai str. ZUN179</name>
    <dbReference type="NCBI Taxonomy" id="1049985"/>
    <lineage>
        <taxon>Bacteria</taxon>
        <taxon>Pseudomonadati</taxon>
        <taxon>Spirochaetota</taxon>
        <taxon>Spirochaetia</taxon>
        <taxon>Leptospirales</taxon>
        <taxon>Leptospiraceae</taxon>
        <taxon>Leptospira</taxon>
    </lineage>
</organism>
<proteinExistence type="predicted"/>
<evidence type="ECO:0000313" key="1">
    <source>
        <dbReference type="EMBL" id="EMO45563.1"/>
    </source>
</evidence>
<name>M6V7U6_9LEPT</name>
<comment type="caution">
    <text evidence="1">The sequence shown here is derived from an EMBL/GenBank/DDBJ whole genome shotgun (WGS) entry which is preliminary data.</text>
</comment>
<accession>M6V7U6</accession>
<dbReference type="AlphaFoldDB" id="M6V7U6"/>
<sequence length="70" mass="8191">MKRQFKKPVNFLKRDVICGNSYGRSPREKGSKPQKEYKVLSQKLGQNLLKRSLANEALSLHRLIFLIIYN</sequence>
<dbReference type="EMBL" id="AHOQ02000030">
    <property type="protein sequence ID" value="EMO45563.1"/>
    <property type="molecule type" value="Genomic_DNA"/>
</dbReference>